<dbReference type="SUPFAM" id="SSF55781">
    <property type="entry name" value="GAF domain-like"/>
    <property type="match status" value="1"/>
</dbReference>
<evidence type="ECO:0000256" key="1">
    <source>
        <dbReference type="ARBA" id="ARBA00023015"/>
    </source>
</evidence>
<name>A0A1I0DWP1_9ACTN</name>
<dbReference type="InterPro" id="IPR029016">
    <property type="entry name" value="GAF-like_dom_sf"/>
</dbReference>
<dbReference type="RefSeq" id="WP_245743476.1">
    <property type="nucleotide sequence ID" value="NZ_FOIE01000004.1"/>
</dbReference>
<evidence type="ECO:0000256" key="2">
    <source>
        <dbReference type="ARBA" id="ARBA00023163"/>
    </source>
</evidence>
<keyword evidence="2" id="KW-0804">Transcription</keyword>
<sequence length="251" mass="27136">MTGPVDRSSPRARAALDELGRLLLAELTSPSVLQRIVDLVAQAMPAGVEVSITLVRGEQPTTAAFTGQLAEELDETQYERGYGPCLEAAVGGLFTEITDARTENRWPEYVPLFLDGGAFSALAAPVPAAQLTAALNVYARTARAFTDDDRSALVQFAAYAGAALTNMDALQDARDLAENLQKAMEFRSVIEQAKGILIERHKLTADQAFRLLTEASMHTNRKVRDVAEDLVLTGELTITPPTRRPTPPRGS</sequence>
<organism evidence="4 5">
    <name type="scientific">Geodermatophilus poikilotrophus</name>
    <dbReference type="NCBI Taxonomy" id="1333667"/>
    <lineage>
        <taxon>Bacteria</taxon>
        <taxon>Bacillati</taxon>
        <taxon>Actinomycetota</taxon>
        <taxon>Actinomycetes</taxon>
        <taxon>Geodermatophilales</taxon>
        <taxon>Geodermatophilaceae</taxon>
        <taxon>Geodermatophilus</taxon>
    </lineage>
</organism>
<dbReference type="Pfam" id="PF03861">
    <property type="entry name" value="ANTAR"/>
    <property type="match status" value="1"/>
</dbReference>
<reference evidence="5" key="1">
    <citation type="submission" date="2016-10" db="EMBL/GenBank/DDBJ databases">
        <authorList>
            <person name="Varghese N."/>
            <person name="Submissions S."/>
        </authorList>
    </citation>
    <scope>NUCLEOTIDE SEQUENCE [LARGE SCALE GENOMIC DNA]</scope>
    <source>
        <strain evidence="5">DSM 44209</strain>
    </source>
</reference>
<dbReference type="Gene3D" id="3.30.450.40">
    <property type="match status" value="1"/>
</dbReference>
<dbReference type="PIRSF" id="PIRSF036625">
    <property type="entry name" value="GAF_ANTAR"/>
    <property type="match status" value="1"/>
</dbReference>
<dbReference type="Gene3D" id="1.10.10.10">
    <property type="entry name" value="Winged helix-like DNA-binding domain superfamily/Winged helix DNA-binding domain"/>
    <property type="match status" value="1"/>
</dbReference>
<dbReference type="PROSITE" id="PS50921">
    <property type="entry name" value="ANTAR"/>
    <property type="match status" value="1"/>
</dbReference>
<dbReference type="InterPro" id="IPR036388">
    <property type="entry name" value="WH-like_DNA-bd_sf"/>
</dbReference>
<evidence type="ECO:0000313" key="4">
    <source>
        <dbReference type="EMBL" id="SET37105.1"/>
    </source>
</evidence>
<accession>A0A1I0DWP1</accession>
<proteinExistence type="predicted"/>
<dbReference type="InterPro" id="IPR012074">
    <property type="entry name" value="GAF_ANTAR"/>
</dbReference>
<gene>
    <name evidence="4" type="ORF">SAMN04488546_2205</name>
</gene>
<feature type="domain" description="ANTAR" evidence="3">
    <location>
        <begin position="170"/>
        <end position="231"/>
    </location>
</feature>
<evidence type="ECO:0000313" key="5">
    <source>
        <dbReference type="Proteomes" id="UP000198507"/>
    </source>
</evidence>
<keyword evidence="5" id="KW-1185">Reference proteome</keyword>
<dbReference type="EMBL" id="FOIE01000004">
    <property type="protein sequence ID" value="SET37105.1"/>
    <property type="molecule type" value="Genomic_DNA"/>
</dbReference>
<dbReference type="Pfam" id="PF13185">
    <property type="entry name" value="GAF_2"/>
    <property type="match status" value="1"/>
</dbReference>
<protein>
    <submittedName>
        <fullName evidence="4">GAF domain-containing protein</fullName>
    </submittedName>
</protein>
<dbReference type="Proteomes" id="UP000198507">
    <property type="component" value="Unassembled WGS sequence"/>
</dbReference>
<dbReference type="AlphaFoldDB" id="A0A1I0DWP1"/>
<dbReference type="InterPro" id="IPR003018">
    <property type="entry name" value="GAF"/>
</dbReference>
<dbReference type="InterPro" id="IPR005561">
    <property type="entry name" value="ANTAR"/>
</dbReference>
<evidence type="ECO:0000259" key="3">
    <source>
        <dbReference type="PROSITE" id="PS50921"/>
    </source>
</evidence>
<dbReference type="GO" id="GO:0003723">
    <property type="term" value="F:RNA binding"/>
    <property type="evidence" value="ECO:0007669"/>
    <property type="project" value="InterPro"/>
</dbReference>
<dbReference type="SMART" id="SM00065">
    <property type="entry name" value="GAF"/>
    <property type="match status" value="1"/>
</dbReference>
<dbReference type="SMART" id="SM01012">
    <property type="entry name" value="ANTAR"/>
    <property type="match status" value="1"/>
</dbReference>
<keyword evidence="1" id="KW-0805">Transcription regulation</keyword>